<accession>A0A1C9W4Y4</accession>
<name>A0A1C9W4Y4_9GAMM</name>
<evidence type="ECO:0000313" key="2">
    <source>
        <dbReference type="Proteomes" id="UP000095672"/>
    </source>
</evidence>
<dbReference type="AlphaFoldDB" id="A0A1C9W4Y4"/>
<gene>
    <name evidence="1" type="ORF">AUP74_00722</name>
</gene>
<dbReference type="STRING" id="1769779.AUP74_00722"/>
<proteinExistence type="predicted"/>
<dbReference type="Proteomes" id="UP000095672">
    <property type="component" value="Chromosome"/>
</dbReference>
<keyword evidence="2" id="KW-1185">Reference proteome</keyword>
<reference evidence="2" key="1">
    <citation type="submission" date="2016-01" db="EMBL/GenBank/DDBJ databases">
        <title>Complete genome sequence of Microbulbifer sp. CCB-MM1, a halophile isolated from Matang Mangrove Forest, Perak.</title>
        <authorList>
            <person name="Moh T.H."/>
            <person name="Dinesh B."/>
            <person name="Lau N.-S."/>
            <person name="Go F."/>
            <person name="Alexander Chong S.-C."/>
        </authorList>
    </citation>
    <scope>NUCLEOTIDE SEQUENCE [LARGE SCALE GENOMIC DNA]</scope>
    <source>
        <strain evidence="2">CCB-MM1</strain>
    </source>
</reference>
<dbReference type="EMBL" id="CP014143">
    <property type="protein sequence ID" value="AOS96190.1"/>
    <property type="molecule type" value="Genomic_DNA"/>
</dbReference>
<sequence>MARGSNLANVAHSHQDKPLKSSGFFILQERNGIYVFEGCRTSICLALMGLESWRNCLHLVFLYRVFHS</sequence>
<organism evidence="1 2">
    <name type="scientific">Microbulbifer aggregans</name>
    <dbReference type="NCBI Taxonomy" id="1769779"/>
    <lineage>
        <taxon>Bacteria</taxon>
        <taxon>Pseudomonadati</taxon>
        <taxon>Pseudomonadota</taxon>
        <taxon>Gammaproteobacteria</taxon>
        <taxon>Cellvibrionales</taxon>
        <taxon>Microbulbiferaceae</taxon>
        <taxon>Microbulbifer</taxon>
    </lineage>
</organism>
<dbReference type="KEGG" id="micc:AUP74_00722"/>
<protein>
    <submittedName>
        <fullName evidence="1">Uncharacterized protein</fullName>
    </submittedName>
</protein>
<evidence type="ECO:0000313" key="1">
    <source>
        <dbReference type="EMBL" id="AOS96190.1"/>
    </source>
</evidence>